<evidence type="ECO:0000313" key="1">
    <source>
        <dbReference type="EMBL" id="MDH2134790.1"/>
    </source>
</evidence>
<dbReference type="Proteomes" id="UP001162318">
    <property type="component" value="Unassembled WGS sequence"/>
</dbReference>
<comment type="caution">
    <text evidence="1">The sequence shown here is derived from an EMBL/GenBank/DDBJ whole genome shotgun (WGS) entry which is preliminary data.</text>
</comment>
<sequence>MDVAINIFVAPSQCWSCGADTSIITNLMMDLAGEETAFCVGDLTDYPELAEEIATQIPPELGVGATKMRPSATMGRAYMSNGCAPCDAIFGMHYEIHARYDERHALTILPSAAAGWADLVEALNASDDGHLI</sequence>
<dbReference type="AlphaFoldDB" id="A0AA43BDX5"/>
<organism evidence="1 2">
    <name type="scientific">Sphingobium yanoikuyae</name>
    <name type="common">Sphingomonas yanoikuyae</name>
    <dbReference type="NCBI Taxonomy" id="13690"/>
    <lineage>
        <taxon>Bacteria</taxon>
        <taxon>Pseudomonadati</taxon>
        <taxon>Pseudomonadota</taxon>
        <taxon>Alphaproteobacteria</taxon>
        <taxon>Sphingomonadales</taxon>
        <taxon>Sphingomonadaceae</taxon>
        <taxon>Sphingobium</taxon>
    </lineage>
</organism>
<evidence type="ECO:0000313" key="2">
    <source>
        <dbReference type="Proteomes" id="UP001162318"/>
    </source>
</evidence>
<name>A0AA43BDX5_SPHYA</name>
<dbReference type="EMBL" id="JAOCKX010000070">
    <property type="protein sequence ID" value="MDH2134790.1"/>
    <property type="molecule type" value="Genomic_DNA"/>
</dbReference>
<gene>
    <name evidence="1" type="ORF">N5J77_27020</name>
</gene>
<protein>
    <submittedName>
        <fullName evidence="1">Uncharacterized protein</fullName>
    </submittedName>
</protein>
<proteinExistence type="predicted"/>
<accession>A0AA43BDX5</accession>
<reference evidence="1" key="1">
    <citation type="submission" date="2022-09" db="EMBL/GenBank/DDBJ databases">
        <title>Intensive care unit water sources are persistently colonized with multi-drug resistant bacteria and are the site of extensive horizontal gene transfer of antibiotic resistance genes.</title>
        <authorList>
            <person name="Diorio-Toth L."/>
        </authorList>
    </citation>
    <scope>NUCLEOTIDE SEQUENCE</scope>
    <source>
        <strain evidence="1">GD03659</strain>
    </source>
</reference>
<dbReference type="RefSeq" id="WP_279731141.1">
    <property type="nucleotide sequence ID" value="NZ_JAOCKX010000070.1"/>
</dbReference>